<gene>
    <name evidence="1" type="ORF">DRJ20_00805</name>
    <name evidence="2" type="ORF">DRJ26_04000</name>
</gene>
<sequence>MVDVTRIEELKKRGELVVEAPLEVLREAAKITLGVSVKEIREDNKIIFTYDSPVCPPRIILTEIEPGKYHVISSNKCSIPDCPYWESCARSDTERLRIFEIVIKKLLGEKKILESRYEWLPERVREEELEKLIDRMIRRPKPEEL</sequence>
<proteinExistence type="predicted"/>
<evidence type="ECO:0000313" key="1">
    <source>
        <dbReference type="EMBL" id="RLE52110.1"/>
    </source>
</evidence>
<evidence type="ECO:0000313" key="2">
    <source>
        <dbReference type="EMBL" id="RLE52980.1"/>
    </source>
</evidence>
<comment type="caution">
    <text evidence="1">The sequence shown here is derived from an EMBL/GenBank/DDBJ whole genome shotgun (WGS) entry which is preliminary data.</text>
</comment>
<organism evidence="1 3">
    <name type="scientific">Thermoproteota archaeon</name>
    <dbReference type="NCBI Taxonomy" id="2056631"/>
    <lineage>
        <taxon>Archaea</taxon>
        <taxon>Thermoproteota</taxon>
    </lineage>
</organism>
<evidence type="ECO:0000313" key="3">
    <source>
        <dbReference type="Proteomes" id="UP000268446"/>
    </source>
</evidence>
<protein>
    <submittedName>
        <fullName evidence="1">Uncharacterized protein</fullName>
    </submittedName>
</protein>
<name>A0A497EZG3_9CREN</name>
<dbReference type="Proteomes" id="UP000269499">
    <property type="component" value="Unassembled WGS sequence"/>
</dbReference>
<dbReference type="Proteomes" id="UP000268446">
    <property type="component" value="Unassembled WGS sequence"/>
</dbReference>
<evidence type="ECO:0000313" key="4">
    <source>
        <dbReference type="Proteomes" id="UP000269499"/>
    </source>
</evidence>
<reference evidence="3 4" key="1">
    <citation type="submission" date="2018-06" db="EMBL/GenBank/DDBJ databases">
        <title>Extensive metabolic versatility and redundancy in microbially diverse, dynamic hydrothermal sediments.</title>
        <authorList>
            <person name="Dombrowski N."/>
            <person name="Teske A."/>
            <person name="Baker B.J."/>
        </authorList>
    </citation>
    <scope>NUCLEOTIDE SEQUENCE [LARGE SCALE GENOMIC DNA]</scope>
    <source>
        <strain evidence="2">B20_G2</strain>
        <strain evidence="1">B29_G17</strain>
    </source>
</reference>
<accession>A0A497EZG3</accession>
<dbReference type="AlphaFoldDB" id="A0A497EZG3"/>
<dbReference type="EMBL" id="QMRA01000088">
    <property type="protein sequence ID" value="RLE52980.1"/>
    <property type="molecule type" value="Genomic_DNA"/>
</dbReference>
<dbReference type="EMBL" id="QMQZ01000013">
    <property type="protein sequence ID" value="RLE52110.1"/>
    <property type="molecule type" value="Genomic_DNA"/>
</dbReference>